<name>A0A8S1QST1_9CILI</name>
<comment type="caution">
    <text evidence="1">The sequence shown here is derived from an EMBL/GenBank/DDBJ whole genome shotgun (WGS) entry which is preliminary data.</text>
</comment>
<keyword evidence="2" id="KW-1185">Reference proteome</keyword>
<reference evidence="1" key="1">
    <citation type="submission" date="2021-01" db="EMBL/GenBank/DDBJ databases">
        <authorList>
            <consortium name="Genoscope - CEA"/>
            <person name="William W."/>
        </authorList>
    </citation>
    <scope>NUCLEOTIDE SEQUENCE</scope>
</reference>
<evidence type="ECO:0000313" key="2">
    <source>
        <dbReference type="Proteomes" id="UP000692954"/>
    </source>
</evidence>
<dbReference type="AlphaFoldDB" id="A0A8S1QST1"/>
<proteinExistence type="predicted"/>
<dbReference type="Proteomes" id="UP000692954">
    <property type="component" value="Unassembled WGS sequence"/>
</dbReference>
<dbReference type="EMBL" id="CAJJDN010000118">
    <property type="protein sequence ID" value="CAD8118631.1"/>
    <property type="molecule type" value="Genomic_DNA"/>
</dbReference>
<sequence length="82" mass="9887">MQKLDEQYSNLFPRNYTRFFRQLKIDPYETYAVQCATIVKIHHNAIRVSLMNKITGEILVNSGLTFRHFKLYNKHYYQLSLD</sequence>
<accession>A0A8S1QST1</accession>
<gene>
    <name evidence="1" type="ORF">PSON_ATCC_30995.1.T1180043</name>
</gene>
<evidence type="ECO:0000313" key="1">
    <source>
        <dbReference type="EMBL" id="CAD8118631.1"/>
    </source>
</evidence>
<organism evidence="1 2">
    <name type="scientific">Paramecium sonneborni</name>
    <dbReference type="NCBI Taxonomy" id="65129"/>
    <lineage>
        <taxon>Eukaryota</taxon>
        <taxon>Sar</taxon>
        <taxon>Alveolata</taxon>
        <taxon>Ciliophora</taxon>
        <taxon>Intramacronucleata</taxon>
        <taxon>Oligohymenophorea</taxon>
        <taxon>Peniculida</taxon>
        <taxon>Parameciidae</taxon>
        <taxon>Paramecium</taxon>
    </lineage>
</organism>
<protein>
    <submittedName>
        <fullName evidence="1">Uncharacterized protein</fullName>
    </submittedName>
</protein>